<sequence length="260" mass="26920">MKLIRLFLGIVSVSLQREAAHRGNVVFQALLAAVSVFAGLATLRVIFSFTASLAGWTLDETVVLYGTFLIVSGVMGAFVEPNLGFFAGRLRSGDFDDVLLQPVPSLFLATLATCSPWALLTALLGVGTLGVGVANLGDSVTVLGGLTYGLLLGAGVVVAWASRVLLAALAFWAPGLEPSIFYGAFWQLGSYPVSIYSPPVRAVLTSVVPVAFIATVPARALTRTGDLGLVAGGMVAAVVAFALAVLVWGAGLRRYTSATS</sequence>
<keyword evidence="1" id="KW-0472">Membrane</keyword>
<dbReference type="InterPro" id="IPR010390">
    <property type="entry name" value="ABC-2_transporter-like"/>
</dbReference>
<evidence type="ECO:0000313" key="2">
    <source>
        <dbReference type="EMBL" id="GBF06134.1"/>
    </source>
</evidence>
<feature type="transmembrane region" description="Helical" evidence="1">
    <location>
        <begin position="146"/>
        <end position="173"/>
    </location>
</feature>
<organism evidence="2 3">
    <name type="scientific">Deinococcus aerius</name>
    <dbReference type="NCBI Taxonomy" id="200253"/>
    <lineage>
        <taxon>Bacteria</taxon>
        <taxon>Thermotogati</taxon>
        <taxon>Deinococcota</taxon>
        <taxon>Deinococci</taxon>
        <taxon>Deinococcales</taxon>
        <taxon>Deinococcaceae</taxon>
        <taxon>Deinococcus</taxon>
    </lineage>
</organism>
<dbReference type="PANTHER" id="PTHR36833:SF1">
    <property type="entry name" value="INTEGRAL MEMBRANE TRANSPORT PROTEIN"/>
    <property type="match status" value="1"/>
</dbReference>
<feature type="transmembrane region" description="Helical" evidence="1">
    <location>
        <begin position="193"/>
        <end position="215"/>
    </location>
</feature>
<keyword evidence="1" id="KW-1133">Transmembrane helix</keyword>
<protein>
    <recommendedName>
        <fullName evidence="4">ABC transporter permease</fullName>
    </recommendedName>
</protein>
<keyword evidence="1" id="KW-0812">Transmembrane</keyword>
<feature type="transmembrane region" description="Helical" evidence="1">
    <location>
        <begin position="62"/>
        <end position="86"/>
    </location>
</feature>
<evidence type="ECO:0008006" key="4">
    <source>
        <dbReference type="Google" id="ProtNLM"/>
    </source>
</evidence>
<dbReference type="OrthoDB" id="3818833at2"/>
<reference evidence="3" key="1">
    <citation type="submission" date="2018-01" db="EMBL/GenBank/DDBJ databases">
        <title>Draft Genome Sequence of the Radioresistant Bacterium Deinococcus aerius TR0125, Isolated from the Higher Atmosphere above Japan.</title>
        <authorList>
            <person name="Satoh K."/>
            <person name="Arai H."/>
            <person name="Sanzen T."/>
            <person name="Kawaguchi Y."/>
            <person name="Hayashi H."/>
            <person name="Yokobori S."/>
            <person name="Yamagishi A."/>
            <person name="Oono Y."/>
            <person name="Narumi I."/>
        </authorList>
    </citation>
    <scope>NUCLEOTIDE SEQUENCE [LARGE SCALE GENOMIC DNA]</scope>
    <source>
        <strain evidence="3">TR0125</strain>
    </source>
</reference>
<comment type="caution">
    <text evidence="2">The sequence shown here is derived from an EMBL/GenBank/DDBJ whole genome shotgun (WGS) entry which is preliminary data.</text>
</comment>
<proteinExistence type="predicted"/>
<accession>A0A2I9CVY8</accession>
<dbReference type="Proteomes" id="UP000236569">
    <property type="component" value="Unassembled WGS sequence"/>
</dbReference>
<evidence type="ECO:0000313" key="3">
    <source>
        <dbReference type="Proteomes" id="UP000236569"/>
    </source>
</evidence>
<keyword evidence="3" id="KW-1185">Reference proteome</keyword>
<dbReference type="AlphaFoldDB" id="A0A2I9CVY8"/>
<gene>
    <name evidence="2" type="ORF">DAERI_070132</name>
</gene>
<feature type="transmembrane region" description="Helical" evidence="1">
    <location>
        <begin position="106"/>
        <end position="134"/>
    </location>
</feature>
<dbReference type="RefSeq" id="WP_103129528.1">
    <property type="nucleotide sequence ID" value="NZ_BFAG01000007.1"/>
</dbReference>
<feature type="transmembrane region" description="Helical" evidence="1">
    <location>
        <begin position="29"/>
        <end position="50"/>
    </location>
</feature>
<feature type="transmembrane region" description="Helical" evidence="1">
    <location>
        <begin position="227"/>
        <end position="250"/>
    </location>
</feature>
<evidence type="ECO:0000256" key="1">
    <source>
        <dbReference type="SAM" id="Phobius"/>
    </source>
</evidence>
<dbReference type="Pfam" id="PF06182">
    <property type="entry name" value="ABC2_membrane_6"/>
    <property type="match status" value="1"/>
</dbReference>
<dbReference type="EMBL" id="BFAG01000007">
    <property type="protein sequence ID" value="GBF06134.1"/>
    <property type="molecule type" value="Genomic_DNA"/>
</dbReference>
<dbReference type="PANTHER" id="PTHR36833">
    <property type="entry name" value="SLR0610 PROTEIN-RELATED"/>
    <property type="match status" value="1"/>
</dbReference>
<name>A0A2I9CVY8_9DEIO</name>